<keyword evidence="7 16" id="KW-0732">Signal</keyword>
<dbReference type="OrthoDB" id="9758472at2"/>
<dbReference type="KEGG" id="scn:Solca_0394"/>
<dbReference type="Pfam" id="PF00593">
    <property type="entry name" value="TonB_dep_Rec_b-barrel"/>
    <property type="match status" value="1"/>
</dbReference>
<gene>
    <name evidence="19" type="ordered locus">Solca_0394</name>
</gene>
<organism evidence="19 20">
    <name type="scientific">Solitalea canadensis (strain ATCC 29591 / DSM 3403 / JCM 21819 / LMG 8368 / NBRC 15130 / NCIMB 12057 / USAM 9D)</name>
    <name type="common">Flexibacter canadensis</name>
    <dbReference type="NCBI Taxonomy" id="929556"/>
    <lineage>
        <taxon>Bacteria</taxon>
        <taxon>Pseudomonadati</taxon>
        <taxon>Bacteroidota</taxon>
        <taxon>Sphingobacteriia</taxon>
        <taxon>Sphingobacteriales</taxon>
        <taxon>Sphingobacteriaceae</taxon>
        <taxon>Solitalea</taxon>
    </lineage>
</organism>
<evidence type="ECO:0000256" key="4">
    <source>
        <dbReference type="ARBA" id="ARBA00022452"/>
    </source>
</evidence>
<comment type="subcellular location">
    <subcellularLocation>
        <location evidence="1 14">Cell outer membrane</location>
        <topology evidence="1 14">Multi-pass membrane protein</topology>
    </subcellularLocation>
</comment>
<evidence type="ECO:0000256" key="1">
    <source>
        <dbReference type="ARBA" id="ARBA00004571"/>
    </source>
</evidence>
<dbReference type="PANTHER" id="PTHR32552:SF68">
    <property type="entry name" value="FERRICHROME OUTER MEMBRANE TRANSPORTER_PHAGE RECEPTOR"/>
    <property type="match status" value="1"/>
</dbReference>
<dbReference type="InterPro" id="IPR010105">
    <property type="entry name" value="TonB_sidphr_rcpt"/>
</dbReference>
<evidence type="ECO:0000256" key="8">
    <source>
        <dbReference type="ARBA" id="ARBA00023004"/>
    </source>
</evidence>
<dbReference type="InterPro" id="IPR039426">
    <property type="entry name" value="TonB-dep_rcpt-like"/>
</dbReference>
<keyword evidence="5" id="KW-0410">Iron transport</keyword>
<comment type="similarity">
    <text evidence="2 14 15">Belongs to the TonB-dependent receptor family.</text>
</comment>
<dbReference type="Gene3D" id="2.40.170.20">
    <property type="entry name" value="TonB-dependent receptor, beta-barrel domain"/>
    <property type="match status" value="1"/>
</dbReference>
<evidence type="ECO:0000256" key="5">
    <source>
        <dbReference type="ARBA" id="ARBA00022496"/>
    </source>
</evidence>
<keyword evidence="20" id="KW-1185">Reference proteome</keyword>
<feature type="domain" description="TonB-dependent receptor plug" evidence="18">
    <location>
        <begin position="142"/>
        <end position="240"/>
    </location>
</feature>
<evidence type="ECO:0000256" key="7">
    <source>
        <dbReference type="ARBA" id="ARBA00022729"/>
    </source>
</evidence>
<evidence type="ECO:0000256" key="14">
    <source>
        <dbReference type="PROSITE-ProRule" id="PRU01360"/>
    </source>
</evidence>
<keyword evidence="12 19" id="KW-0675">Receptor</keyword>
<keyword evidence="11 14" id="KW-0472">Membrane</keyword>
<dbReference type="Gene3D" id="2.170.130.10">
    <property type="entry name" value="TonB-dependent receptor, plug domain"/>
    <property type="match status" value="1"/>
</dbReference>
<keyword evidence="8" id="KW-0408">Iron</keyword>
<dbReference type="Pfam" id="PF07715">
    <property type="entry name" value="Plug"/>
    <property type="match status" value="1"/>
</dbReference>
<name>H8KP12_SOLCM</name>
<dbReference type="InterPro" id="IPR037066">
    <property type="entry name" value="Plug_dom_sf"/>
</dbReference>
<dbReference type="CDD" id="cd01347">
    <property type="entry name" value="ligand_gated_channel"/>
    <property type="match status" value="1"/>
</dbReference>
<keyword evidence="9" id="KW-0406">Ion transport</keyword>
<evidence type="ECO:0000256" key="16">
    <source>
        <dbReference type="SAM" id="SignalP"/>
    </source>
</evidence>
<dbReference type="GO" id="GO:0015891">
    <property type="term" value="P:siderophore transport"/>
    <property type="evidence" value="ECO:0007669"/>
    <property type="project" value="InterPro"/>
</dbReference>
<evidence type="ECO:0000256" key="10">
    <source>
        <dbReference type="ARBA" id="ARBA00023077"/>
    </source>
</evidence>
<dbReference type="GO" id="GO:0009279">
    <property type="term" value="C:cell outer membrane"/>
    <property type="evidence" value="ECO:0007669"/>
    <property type="project" value="UniProtKB-SubCell"/>
</dbReference>
<dbReference type="InterPro" id="IPR013784">
    <property type="entry name" value="Carb-bd-like_fold"/>
</dbReference>
<evidence type="ECO:0000256" key="3">
    <source>
        <dbReference type="ARBA" id="ARBA00022448"/>
    </source>
</evidence>
<feature type="chain" id="PRO_5003612979" evidence="16">
    <location>
        <begin position="28"/>
        <end position="807"/>
    </location>
</feature>
<accession>H8KP12</accession>
<dbReference type="GO" id="GO:0015344">
    <property type="term" value="F:siderophore uptake transmembrane transporter activity"/>
    <property type="evidence" value="ECO:0007669"/>
    <property type="project" value="TreeGrafter"/>
</dbReference>
<proteinExistence type="inferred from homology"/>
<dbReference type="eggNOG" id="COG4773">
    <property type="taxonomic scope" value="Bacteria"/>
</dbReference>
<dbReference type="Proteomes" id="UP000007590">
    <property type="component" value="Chromosome"/>
</dbReference>
<dbReference type="PROSITE" id="PS52016">
    <property type="entry name" value="TONB_DEPENDENT_REC_3"/>
    <property type="match status" value="1"/>
</dbReference>
<evidence type="ECO:0000259" key="18">
    <source>
        <dbReference type="Pfam" id="PF07715"/>
    </source>
</evidence>
<reference evidence="19" key="1">
    <citation type="submission" date="2012-02" db="EMBL/GenBank/DDBJ databases">
        <title>The complete genome of Solitalea canadensis DSM 3403.</title>
        <authorList>
            <consortium name="US DOE Joint Genome Institute (JGI-PGF)"/>
            <person name="Lucas S."/>
            <person name="Copeland A."/>
            <person name="Lapidus A."/>
            <person name="Glavina del Rio T."/>
            <person name="Dalin E."/>
            <person name="Tice H."/>
            <person name="Bruce D."/>
            <person name="Goodwin L."/>
            <person name="Pitluck S."/>
            <person name="Peters L."/>
            <person name="Ovchinnikova G."/>
            <person name="Lu M."/>
            <person name="Kyrpides N."/>
            <person name="Mavromatis K."/>
            <person name="Ivanova N."/>
            <person name="Brettin T."/>
            <person name="Detter J.C."/>
            <person name="Han C."/>
            <person name="Larimer F."/>
            <person name="Land M."/>
            <person name="Hauser L."/>
            <person name="Markowitz V."/>
            <person name="Cheng J.-F."/>
            <person name="Hugenholtz P."/>
            <person name="Woyke T."/>
            <person name="Wu D."/>
            <person name="Spring S."/>
            <person name="Schroeder M."/>
            <person name="Kopitz M."/>
            <person name="Brambilla E."/>
            <person name="Klenk H.-P."/>
            <person name="Eisen J.A."/>
        </authorList>
    </citation>
    <scope>NUCLEOTIDE SEQUENCE</scope>
    <source>
        <strain evidence="19">DSM 3403</strain>
    </source>
</reference>
<keyword evidence="10 15" id="KW-0798">TonB box</keyword>
<keyword evidence="6 14" id="KW-0812">Transmembrane</keyword>
<dbReference type="InterPro" id="IPR012910">
    <property type="entry name" value="Plug_dom"/>
</dbReference>
<dbReference type="GO" id="GO:0038023">
    <property type="term" value="F:signaling receptor activity"/>
    <property type="evidence" value="ECO:0007669"/>
    <property type="project" value="InterPro"/>
</dbReference>
<evidence type="ECO:0000256" key="6">
    <source>
        <dbReference type="ARBA" id="ARBA00022692"/>
    </source>
</evidence>
<dbReference type="HOGENOM" id="CLU_008287_9_4_10"/>
<dbReference type="NCBIfam" id="TIGR01783">
    <property type="entry name" value="TonB-siderophor"/>
    <property type="match status" value="1"/>
</dbReference>
<evidence type="ECO:0000259" key="17">
    <source>
        <dbReference type="Pfam" id="PF00593"/>
    </source>
</evidence>
<keyword evidence="13 14" id="KW-0998">Cell outer membrane</keyword>
<dbReference type="InterPro" id="IPR000531">
    <property type="entry name" value="Beta-barrel_TonB"/>
</dbReference>
<protein>
    <submittedName>
        <fullName evidence="19">TonB-dependent siderophore receptor</fullName>
    </submittedName>
</protein>
<evidence type="ECO:0000256" key="13">
    <source>
        <dbReference type="ARBA" id="ARBA00023237"/>
    </source>
</evidence>
<sequence>MTLKLYNSSKSFAILSFLILCITVFSANGQSKNGSITGTVKTSDGSPAAAVSVSLKEVNRGSITNDAGLFTIKGVKEGSYTLLISYVGLEPQSKTVLVTAGQSSVVDFTLIETSGKLAEVVVTGTKSVNKKPVSVGKIDITPMDLPQSVAVINSTVIAEQQVNKLSDAIKNVNGVSLGTTRGTTSETFFARGYNLGANNIMKNGARSNSGVIPEASALESIEVLKGSSALLYGNVTAGAVINMVTKQPKFNFGGEVSMRTGSYDFYKPTLDVYGPISKKVAFRVIGTYENSKSFRHSVESKRIYVNPSILYKISDKTDLLVQGDYLDADLTPDFGLGSLADTALATSIDRSSFFNTPWAYNKAKQATANATLNHQFNEKWKLNAQVAYQNFDRNYFSTERIQAKSNGDWARNLTRTKTNENYYTTQLNLNGSVKTGKVEHKLLLGADAEKYMNNTYGFKKFPTAYDQINILDPSKYSWRTDMPSTSDSIRNAIPTNRFGIFVQDLISISEKIKVLAGLRWSYIDSPVPTIYNLTNGTDAKNTTIKYKSDKAFSPRLGVVYQPSKNTSVFASYSNNFVPNTSGTDIYQGSLDPSTIDQYEVGIKNDFLQGRLSVNLTAYKIINNNLVQTARYDKEGKENFDTNLKEFSGQTTSDGIELDINGTITKGLNFLAGYSYTYMRYTKTPDTKGSYVEGERLVSVPSHTANGTVFYTFSNSTLKGLKVGVSGFYTGERNAGWNNTKGQTQKNRLIPVSGFTTFDLSLGYTFKKFSVLGKVSNITDELNYYVHENYSVNPIAPRQFMATVAYKF</sequence>
<dbReference type="GO" id="GO:0030246">
    <property type="term" value="F:carbohydrate binding"/>
    <property type="evidence" value="ECO:0007669"/>
    <property type="project" value="InterPro"/>
</dbReference>
<dbReference type="SUPFAM" id="SSF49452">
    <property type="entry name" value="Starch-binding domain-like"/>
    <property type="match status" value="1"/>
</dbReference>
<dbReference type="STRING" id="929556.Solca_0394"/>
<evidence type="ECO:0000313" key="19">
    <source>
        <dbReference type="EMBL" id="AFD05534.1"/>
    </source>
</evidence>
<evidence type="ECO:0000313" key="20">
    <source>
        <dbReference type="Proteomes" id="UP000007590"/>
    </source>
</evidence>
<dbReference type="Pfam" id="PF13715">
    <property type="entry name" value="CarbopepD_reg_2"/>
    <property type="match status" value="1"/>
</dbReference>
<dbReference type="PANTHER" id="PTHR32552">
    <property type="entry name" value="FERRICHROME IRON RECEPTOR-RELATED"/>
    <property type="match status" value="1"/>
</dbReference>
<feature type="signal peptide" evidence="16">
    <location>
        <begin position="1"/>
        <end position="27"/>
    </location>
</feature>
<dbReference type="InterPro" id="IPR036942">
    <property type="entry name" value="Beta-barrel_TonB_sf"/>
</dbReference>
<keyword evidence="3 14" id="KW-0813">Transport</keyword>
<evidence type="ECO:0000256" key="15">
    <source>
        <dbReference type="RuleBase" id="RU003357"/>
    </source>
</evidence>
<dbReference type="RefSeq" id="WP_014678762.1">
    <property type="nucleotide sequence ID" value="NC_017770.1"/>
</dbReference>
<evidence type="ECO:0000256" key="12">
    <source>
        <dbReference type="ARBA" id="ARBA00023170"/>
    </source>
</evidence>
<dbReference type="Gene3D" id="2.60.40.1120">
    <property type="entry name" value="Carboxypeptidase-like, regulatory domain"/>
    <property type="match status" value="1"/>
</dbReference>
<dbReference type="EMBL" id="CP003349">
    <property type="protein sequence ID" value="AFD05534.1"/>
    <property type="molecule type" value="Genomic_DNA"/>
</dbReference>
<keyword evidence="4 14" id="KW-1134">Transmembrane beta strand</keyword>
<evidence type="ECO:0000256" key="9">
    <source>
        <dbReference type="ARBA" id="ARBA00023065"/>
    </source>
</evidence>
<evidence type="ECO:0000256" key="11">
    <source>
        <dbReference type="ARBA" id="ARBA00023136"/>
    </source>
</evidence>
<dbReference type="AlphaFoldDB" id="H8KP12"/>
<evidence type="ECO:0000256" key="2">
    <source>
        <dbReference type="ARBA" id="ARBA00009810"/>
    </source>
</evidence>
<feature type="domain" description="TonB-dependent receptor-like beta-barrel" evidence="17">
    <location>
        <begin position="313"/>
        <end position="777"/>
    </location>
</feature>
<dbReference type="SUPFAM" id="SSF56935">
    <property type="entry name" value="Porins"/>
    <property type="match status" value="1"/>
</dbReference>